<evidence type="ECO:0000313" key="2">
    <source>
        <dbReference type="Proteomes" id="UP001196413"/>
    </source>
</evidence>
<organism evidence="1 2">
    <name type="scientific">Parelaphostrongylus tenuis</name>
    <name type="common">Meningeal worm</name>
    <dbReference type="NCBI Taxonomy" id="148309"/>
    <lineage>
        <taxon>Eukaryota</taxon>
        <taxon>Metazoa</taxon>
        <taxon>Ecdysozoa</taxon>
        <taxon>Nematoda</taxon>
        <taxon>Chromadorea</taxon>
        <taxon>Rhabditida</taxon>
        <taxon>Rhabditina</taxon>
        <taxon>Rhabditomorpha</taxon>
        <taxon>Strongyloidea</taxon>
        <taxon>Metastrongylidae</taxon>
        <taxon>Parelaphostrongylus</taxon>
    </lineage>
</organism>
<dbReference type="AlphaFoldDB" id="A0AAD5MWA5"/>
<dbReference type="Proteomes" id="UP001196413">
    <property type="component" value="Unassembled WGS sequence"/>
</dbReference>
<dbReference type="EMBL" id="JAHQIW010005325">
    <property type="protein sequence ID" value="KAJ1365672.1"/>
    <property type="molecule type" value="Genomic_DNA"/>
</dbReference>
<comment type="caution">
    <text evidence="1">The sequence shown here is derived from an EMBL/GenBank/DDBJ whole genome shotgun (WGS) entry which is preliminary data.</text>
</comment>
<accession>A0AAD5MWA5</accession>
<name>A0AAD5MWA5_PARTN</name>
<evidence type="ECO:0000313" key="1">
    <source>
        <dbReference type="EMBL" id="KAJ1365672.1"/>
    </source>
</evidence>
<reference evidence="1" key="1">
    <citation type="submission" date="2021-06" db="EMBL/GenBank/DDBJ databases">
        <title>Parelaphostrongylus tenuis whole genome reference sequence.</title>
        <authorList>
            <person name="Garwood T.J."/>
            <person name="Larsen P.A."/>
            <person name="Fountain-Jones N.M."/>
            <person name="Garbe J.R."/>
            <person name="Macchietto M.G."/>
            <person name="Kania S.A."/>
            <person name="Gerhold R.W."/>
            <person name="Richards J.E."/>
            <person name="Wolf T.M."/>
        </authorList>
    </citation>
    <scope>NUCLEOTIDE SEQUENCE</scope>
    <source>
        <strain evidence="1">MNPRO001-30</strain>
        <tissue evidence="1">Meninges</tissue>
    </source>
</reference>
<protein>
    <submittedName>
        <fullName evidence="1">Uncharacterized protein</fullName>
    </submittedName>
</protein>
<keyword evidence="2" id="KW-1185">Reference proteome</keyword>
<gene>
    <name evidence="1" type="ORF">KIN20_026077</name>
</gene>
<sequence length="53" mass="6392">MNRPEDIIQLENTKHVKSVRTFSDKSRQIMSAVRCKRIYRKEPPFRERICRSG</sequence>
<proteinExistence type="predicted"/>